<comment type="similarity">
    <text evidence="1">Belongs to the NARF family.</text>
</comment>
<evidence type="ECO:0000313" key="4">
    <source>
        <dbReference type="EMBL" id="KAF0025101.1"/>
    </source>
</evidence>
<evidence type="ECO:0000313" key="5">
    <source>
        <dbReference type="Proteomes" id="UP000438429"/>
    </source>
</evidence>
<feature type="region of interest" description="Disordered" evidence="2">
    <location>
        <begin position="1"/>
        <end position="23"/>
    </location>
</feature>
<dbReference type="Pfam" id="PF02906">
    <property type="entry name" value="Fe_hyd_lg_C"/>
    <property type="match status" value="1"/>
</dbReference>
<evidence type="ECO:0000256" key="1">
    <source>
        <dbReference type="ARBA" id="ARBA00006596"/>
    </source>
</evidence>
<dbReference type="SUPFAM" id="SSF53920">
    <property type="entry name" value="Fe-only hydrogenase"/>
    <property type="match status" value="1"/>
</dbReference>
<dbReference type="Pfam" id="PF02256">
    <property type="entry name" value="Fe_hyd_SSU"/>
    <property type="match status" value="1"/>
</dbReference>
<dbReference type="PANTHER" id="PTHR11615">
    <property type="entry name" value="NITRATE, FORMATE, IRON DEHYDROGENASE"/>
    <property type="match status" value="1"/>
</dbReference>
<dbReference type="AlphaFoldDB" id="A0A6A4S1P7"/>
<accession>A0A6A4S1P7</accession>
<name>A0A6A4S1P7_SCOMX</name>
<dbReference type="Proteomes" id="UP000438429">
    <property type="component" value="Unassembled WGS sequence"/>
</dbReference>
<feature type="compositionally biased region" description="Basic and acidic residues" evidence="2">
    <location>
        <begin position="42"/>
        <end position="56"/>
    </location>
</feature>
<feature type="region of interest" description="Disordered" evidence="2">
    <location>
        <begin position="38"/>
        <end position="60"/>
    </location>
</feature>
<proteinExistence type="inferred from homology"/>
<comment type="caution">
    <text evidence="4">The sequence shown here is derived from an EMBL/GenBank/DDBJ whole genome shotgun (WGS) entry which is preliminary data.</text>
</comment>
<gene>
    <name evidence="4" type="ORF">F2P81_021982</name>
</gene>
<dbReference type="Gene3D" id="3.40.50.1780">
    <property type="match status" value="1"/>
</dbReference>
<dbReference type="InterPro" id="IPR009016">
    <property type="entry name" value="Fe_hydrogenase"/>
</dbReference>
<dbReference type="InterPro" id="IPR003149">
    <property type="entry name" value="Fe_hydrogenase_ssu"/>
</dbReference>
<evidence type="ECO:0000259" key="3">
    <source>
        <dbReference type="SMART" id="SM00902"/>
    </source>
</evidence>
<dbReference type="InterPro" id="IPR004108">
    <property type="entry name" value="Fe_hydrogenase_lsu_C"/>
</dbReference>
<dbReference type="Gene3D" id="3.40.950.10">
    <property type="entry name" value="Fe-only Hydrogenase (Larger Subunit), Chain L, domain 3"/>
    <property type="match status" value="1"/>
</dbReference>
<dbReference type="SMART" id="SM00902">
    <property type="entry name" value="Fe_hyd_SSU"/>
    <property type="match status" value="1"/>
</dbReference>
<reference evidence="4 5" key="1">
    <citation type="submission" date="2019-06" db="EMBL/GenBank/DDBJ databases">
        <title>Draft genomes of female and male turbot (Scophthalmus maximus).</title>
        <authorList>
            <person name="Xu H."/>
            <person name="Xu X.-W."/>
            <person name="Shao C."/>
            <person name="Chen S."/>
        </authorList>
    </citation>
    <scope>NUCLEOTIDE SEQUENCE [LARGE SCALE GENOMIC DNA]</scope>
    <source>
        <strain evidence="4">Ysfricsl-2016a</strain>
        <tissue evidence="4">Blood</tissue>
    </source>
</reference>
<sequence length="683" mass="76553">MESVERSVNPHFTDHRRRKMSEVTIAKRKEKCENCTKQCNKKRSDEGADPQQERDGVNGQVRRMNEGSQLLLSACLSCDGCLSEDESLKISQQSLEELERVLALNKKCDTSKHKVLAVSVCPQSLPFFAVKFGVDIGEAAHKLCGFLKSLGVKYVFDTTLAAGFSILESQKEFIQRYRRRHHDPHALPMFTSSCPGWIRYSESVLGSLVTPHICTARSPQQIMGCLVKDYFSKQQKLSPEKIYHVVVAPCFDKKLEAVREEFYNSLLETRDVDCVLTSGEIYYLMEQKKVSAAELDSVPLDQVLGEAGDTALSRHEGQGPEGFLEHVFKHAAKEIFGLDVREITYKTVRNRDFQEVTLERDGEILLQFAAIYGFRNIQTLVHRMRKGRVPYQLVEVLSCPGGCLSGRGQAEGEAGGRADKALVQQMEETYSSLPVRLPEVNAALRTLYRDWLQDSSRASTLLHTQYRTQGQIHPQPPHMQCNRLVQKSISYHIHLSYYLNRAQYISLTIFMYTLANLHCQEMTIVAGSCRFEVPKDSGTSRMSCPWMCLSLLCAATCCLQSSASSGEAVSLKCNDTVEVGAGESVTLSCDVHHEIPNQDCKVLDVWCEISPKTSRECVLERTNNTQGNQADVSVTISNVTDGDGWIIRVWTDCGYAQSSTIKVQRKKTPSHGESPTSIVNVCE</sequence>
<dbReference type="InterPro" id="IPR050340">
    <property type="entry name" value="Cytosolic_Fe-S_CAF"/>
</dbReference>
<feature type="domain" description="Iron hydrogenase small subunit" evidence="3">
    <location>
        <begin position="416"/>
        <end position="470"/>
    </location>
</feature>
<organism evidence="4 5">
    <name type="scientific">Scophthalmus maximus</name>
    <name type="common">Turbot</name>
    <name type="synonym">Psetta maxima</name>
    <dbReference type="NCBI Taxonomy" id="52904"/>
    <lineage>
        <taxon>Eukaryota</taxon>
        <taxon>Metazoa</taxon>
        <taxon>Chordata</taxon>
        <taxon>Craniata</taxon>
        <taxon>Vertebrata</taxon>
        <taxon>Euteleostomi</taxon>
        <taxon>Actinopterygii</taxon>
        <taxon>Neopterygii</taxon>
        <taxon>Teleostei</taxon>
        <taxon>Neoteleostei</taxon>
        <taxon>Acanthomorphata</taxon>
        <taxon>Carangaria</taxon>
        <taxon>Pleuronectiformes</taxon>
        <taxon>Pleuronectoidei</taxon>
        <taxon>Scophthalmidae</taxon>
        <taxon>Scophthalmus</taxon>
    </lineage>
</organism>
<protein>
    <recommendedName>
        <fullName evidence="3">Iron hydrogenase small subunit domain-containing protein</fullName>
    </recommendedName>
</protein>
<evidence type="ECO:0000256" key="2">
    <source>
        <dbReference type="SAM" id="MobiDB-lite"/>
    </source>
</evidence>
<dbReference type="EMBL" id="VEVO01000020">
    <property type="protein sequence ID" value="KAF0025101.1"/>
    <property type="molecule type" value="Genomic_DNA"/>
</dbReference>